<dbReference type="EMBL" id="JAAXOX010000006">
    <property type="protein sequence ID" value="NKY23388.1"/>
    <property type="molecule type" value="Genomic_DNA"/>
</dbReference>
<dbReference type="AlphaFoldDB" id="A0A7X6KWD4"/>
<feature type="transmembrane region" description="Helical" evidence="1">
    <location>
        <begin position="65"/>
        <end position="88"/>
    </location>
</feature>
<keyword evidence="1" id="KW-0472">Membrane</keyword>
<dbReference type="RefSeq" id="WP_168630527.1">
    <property type="nucleotide sequence ID" value="NZ_BONL01000006.1"/>
</dbReference>
<feature type="transmembrane region" description="Helical" evidence="1">
    <location>
        <begin position="7"/>
        <end position="24"/>
    </location>
</feature>
<comment type="caution">
    <text evidence="2">The sequence shown here is derived from an EMBL/GenBank/DDBJ whole genome shotgun (WGS) entry which is preliminary data.</text>
</comment>
<keyword evidence="1" id="KW-1133">Transmembrane helix</keyword>
<feature type="transmembrane region" description="Helical" evidence="1">
    <location>
        <begin position="36"/>
        <end position="53"/>
    </location>
</feature>
<evidence type="ECO:0000313" key="2">
    <source>
        <dbReference type="EMBL" id="NKY23388.1"/>
    </source>
</evidence>
<dbReference type="InterPro" id="IPR007165">
    <property type="entry name" value="Phage_holin_4_2"/>
</dbReference>
<keyword evidence="3" id="KW-1185">Reference proteome</keyword>
<name>A0A7X6KWD4_9CELL</name>
<keyword evidence="1" id="KW-0812">Transmembrane</keyword>
<evidence type="ECO:0000256" key="1">
    <source>
        <dbReference type="SAM" id="Phobius"/>
    </source>
</evidence>
<organism evidence="2 3">
    <name type="scientific">Cellulomonas denverensis</name>
    <dbReference type="NCBI Taxonomy" id="264297"/>
    <lineage>
        <taxon>Bacteria</taxon>
        <taxon>Bacillati</taxon>
        <taxon>Actinomycetota</taxon>
        <taxon>Actinomycetes</taxon>
        <taxon>Micrococcales</taxon>
        <taxon>Cellulomonadaceae</taxon>
        <taxon>Cellulomonas</taxon>
    </lineage>
</organism>
<feature type="transmembrane region" description="Helical" evidence="1">
    <location>
        <begin position="100"/>
        <end position="121"/>
    </location>
</feature>
<dbReference type="PANTHER" id="PTHR37309:SF1">
    <property type="entry name" value="SLR0284 PROTEIN"/>
    <property type="match status" value="1"/>
</dbReference>
<dbReference type="Pfam" id="PF04020">
    <property type="entry name" value="Phage_holin_4_2"/>
    <property type="match status" value="1"/>
</dbReference>
<dbReference type="PANTHER" id="PTHR37309">
    <property type="entry name" value="SLR0284 PROTEIN"/>
    <property type="match status" value="1"/>
</dbReference>
<proteinExistence type="predicted"/>
<reference evidence="2 3" key="1">
    <citation type="submission" date="2020-04" db="EMBL/GenBank/DDBJ databases">
        <title>MicrobeNet Type strains.</title>
        <authorList>
            <person name="Nicholson A.C."/>
        </authorList>
    </citation>
    <scope>NUCLEOTIDE SEQUENCE [LARGE SCALE GENOMIC DNA]</scope>
    <source>
        <strain evidence="2 3">ATCC BAA-788</strain>
    </source>
</reference>
<accession>A0A7X6KWD4</accession>
<sequence length="127" mass="13592">MRFVVRVLISGVALWLAEILLSGMEIVGADSTGGKIGIILLVALVFGIVNAIVKPIVQVLSIPLYILTLGLFTLVVNALMLMLTAWITEQTDWGLRIDSFGTAVIGALIVSVVSFVLSVLIPESRKD</sequence>
<evidence type="ECO:0000313" key="3">
    <source>
        <dbReference type="Proteomes" id="UP000581206"/>
    </source>
</evidence>
<protein>
    <submittedName>
        <fullName evidence="2">Phage holin family protein</fullName>
    </submittedName>
</protein>
<dbReference type="Proteomes" id="UP000581206">
    <property type="component" value="Unassembled WGS sequence"/>
</dbReference>
<gene>
    <name evidence="2" type="ORF">HGA03_12015</name>
</gene>